<dbReference type="PANTHER" id="PTHR37816">
    <property type="entry name" value="YALI0E33011P"/>
    <property type="match status" value="1"/>
</dbReference>
<comment type="caution">
    <text evidence="1">The sequence shown here is derived from an EMBL/GenBank/DDBJ whole genome shotgun (WGS) entry which is preliminary data.</text>
</comment>
<keyword evidence="1" id="KW-0418">Kinase</keyword>
<evidence type="ECO:0000313" key="1">
    <source>
        <dbReference type="EMBL" id="PQO98375.1"/>
    </source>
</evidence>
<dbReference type="AlphaFoldDB" id="A0A2S8H786"/>
<gene>
    <name evidence="1" type="ORF">C5612_27535</name>
</gene>
<evidence type="ECO:0000313" key="2">
    <source>
        <dbReference type="Proteomes" id="UP000239687"/>
    </source>
</evidence>
<dbReference type="GO" id="GO:0016301">
    <property type="term" value="F:kinase activity"/>
    <property type="evidence" value="ECO:0007669"/>
    <property type="project" value="UniProtKB-KW"/>
</dbReference>
<sequence>MSNIYAHPLNLTRTLIIGNSGSGKSWLAKRLASHLQAPWTDLDLIHWVSDEHSIARPRAEALGMARVAASEERWVIEGVYGWMVSELVEQATALIWLCLEDEDCVNNIRQREAKRDEDDELLIALLEWAGSYRTREGSSGFAAHQRLFEGFSGSKLQLMNRAEVSVFVSAAQPAD</sequence>
<protein>
    <submittedName>
        <fullName evidence="1">Adenylate kinase</fullName>
    </submittedName>
</protein>
<dbReference type="InterPro" id="IPR027417">
    <property type="entry name" value="P-loop_NTPase"/>
</dbReference>
<dbReference type="EMBL" id="PUIN01000019">
    <property type="protein sequence ID" value="PQO98375.1"/>
    <property type="molecule type" value="Genomic_DNA"/>
</dbReference>
<dbReference type="Gene3D" id="3.40.50.300">
    <property type="entry name" value="P-loop containing nucleotide triphosphate hydrolases"/>
    <property type="match status" value="1"/>
</dbReference>
<name>A0A2S8H786_9PSED</name>
<accession>A0A2S8H786</accession>
<dbReference type="RefSeq" id="WP_105347808.1">
    <property type="nucleotide sequence ID" value="NZ_PUIN01000019.1"/>
</dbReference>
<dbReference type="InterPro" id="IPR052922">
    <property type="entry name" value="Cytidylate_Kinase-2"/>
</dbReference>
<proteinExistence type="predicted"/>
<reference evidence="1 2" key="1">
    <citation type="submission" date="2018-02" db="EMBL/GenBank/DDBJ databases">
        <title>Draft genome sequencing of Pseudomonas frederiksbergensis 11-D3.</title>
        <authorList>
            <person name="Zheng B.-X."/>
        </authorList>
    </citation>
    <scope>NUCLEOTIDE SEQUENCE [LARGE SCALE GENOMIC DNA]</scope>
    <source>
        <strain evidence="1 2">11-D3</strain>
    </source>
</reference>
<organism evidence="1 2">
    <name type="scientific">Pseudomonas frederiksbergensis</name>
    <dbReference type="NCBI Taxonomy" id="104087"/>
    <lineage>
        <taxon>Bacteria</taxon>
        <taxon>Pseudomonadati</taxon>
        <taxon>Pseudomonadota</taxon>
        <taxon>Gammaproteobacteria</taxon>
        <taxon>Pseudomonadales</taxon>
        <taxon>Pseudomonadaceae</taxon>
        <taxon>Pseudomonas</taxon>
    </lineage>
</organism>
<keyword evidence="1" id="KW-0808">Transferase</keyword>
<dbReference type="PANTHER" id="PTHR37816:SF2">
    <property type="entry name" value="DNA TOPOLOGY MODULATION PROTEIN FLAR-RELATED PROTEIN"/>
    <property type="match status" value="1"/>
</dbReference>
<dbReference type="Proteomes" id="UP000239687">
    <property type="component" value="Unassembled WGS sequence"/>
</dbReference>
<dbReference type="SUPFAM" id="SSF52540">
    <property type="entry name" value="P-loop containing nucleoside triphosphate hydrolases"/>
    <property type="match status" value="1"/>
</dbReference>